<dbReference type="AlphaFoldDB" id="R7ZUJ8"/>
<evidence type="ECO:0000256" key="1">
    <source>
        <dbReference type="ARBA" id="ARBA00001946"/>
    </source>
</evidence>
<dbReference type="PANTHER" id="PTHR43340">
    <property type="entry name" value="HYPOXANTHINE-GUANINE PHOSPHORIBOSYLTRANSFERASE"/>
    <property type="match status" value="1"/>
</dbReference>
<dbReference type="GO" id="GO:0005829">
    <property type="term" value="C:cytosol"/>
    <property type="evidence" value="ECO:0007669"/>
    <property type="project" value="TreeGrafter"/>
</dbReference>
<comment type="caution">
    <text evidence="17">The sequence shown here is derived from an EMBL/GenBank/DDBJ whole genome shotgun (WGS) entry which is preliminary data.</text>
</comment>
<keyword evidence="7 15" id="KW-0328">Glycosyltransferase</keyword>
<feature type="domain" description="Phosphoribosyltransferase" evidence="16">
    <location>
        <begin position="19"/>
        <end position="162"/>
    </location>
</feature>
<dbReference type="PANTHER" id="PTHR43340:SF1">
    <property type="entry name" value="HYPOXANTHINE PHOSPHORIBOSYLTRANSFERASE"/>
    <property type="match status" value="1"/>
</dbReference>
<dbReference type="InterPro" id="IPR050408">
    <property type="entry name" value="HGPRT"/>
</dbReference>
<evidence type="ECO:0000256" key="3">
    <source>
        <dbReference type="ARBA" id="ARBA00004669"/>
    </source>
</evidence>
<dbReference type="Gene3D" id="3.40.50.2020">
    <property type="match status" value="1"/>
</dbReference>
<dbReference type="UniPathway" id="UPA00591">
    <property type="reaction ID" value="UER00648"/>
</dbReference>
<evidence type="ECO:0000256" key="15">
    <source>
        <dbReference type="RuleBase" id="RU364099"/>
    </source>
</evidence>
<dbReference type="GO" id="GO:0006178">
    <property type="term" value="P:guanine salvage"/>
    <property type="evidence" value="ECO:0007669"/>
    <property type="project" value="TreeGrafter"/>
</dbReference>
<comment type="similarity">
    <text evidence="4 15">Belongs to the purine/pyrimidine phosphoribosyltransferase family.</text>
</comment>
<dbReference type="STRING" id="1232681.ADIS_1676"/>
<comment type="catalytic activity">
    <reaction evidence="14">
        <text>IMP + diphosphate = hypoxanthine + 5-phospho-alpha-D-ribose 1-diphosphate</text>
        <dbReference type="Rhea" id="RHEA:17973"/>
        <dbReference type="ChEBI" id="CHEBI:17368"/>
        <dbReference type="ChEBI" id="CHEBI:33019"/>
        <dbReference type="ChEBI" id="CHEBI:58017"/>
        <dbReference type="ChEBI" id="CHEBI:58053"/>
        <dbReference type="EC" id="2.4.2.8"/>
    </reaction>
    <physiologicalReaction direction="right-to-left" evidence="14">
        <dbReference type="Rhea" id="RHEA:17975"/>
    </physiologicalReaction>
</comment>
<keyword evidence="8 15" id="KW-0808">Transferase</keyword>
<keyword evidence="12 15" id="KW-0460">Magnesium</keyword>
<evidence type="ECO:0000256" key="5">
    <source>
        <dbReference type="ARBA" id="ARBA00011895"/>
    </source>
</evidence>
<evidence type="ECO:0000256" key="4">
    <source>
        <dbReference type="ARBA" id="ARBA00008391"/>
    </source>
</evidence>
<comment type="pathway">
    <text evidence="3 15">Purine metabolism; IMP biosynthesis via salvage pathway; IMP from hypoxanthine: step 1/1.</text>
</comment>
<comment type="cofactor">
    <cofactor evidence="1 15">
        <name>Mg(2+)</name>
        <dbReference type="ChEBI" id="CHEBI:18420"/>
    </cofactor>
</comment>
<dbReference type="RefSeq" id="WP_010853815.1">
    <property type="nucleotide sequence ID" value="NZ_AQHR01000049.1"/>
</dbReference>
<dbReference type="GO" id="GO:0000287">
    <property type="term" value="F:magnesium ion binding"/>
    <property type="evidence" value="ECO:0007669"/>
    <property type="project" value="TreeGrafter"/>
</dbReference>
<evidence type="ECO:0000256" key="8">
    <source>
        <dbReference type="ARBA" id="ARBA00022679"/>
    </source>
</evidence>
<dbReference type="GO" id="GO:0000166">
    <property type="term" value="F:nucleotide binding"/>
    <property type="evidence" value="ECO:0007669"/>
    <property type="project" value="UniProtKB-KW"/>
</dbReference>
<evidence type="ECO:0000256" key="6">
    <source>
        <dbReference type="ARBA" id="ARBA00022490"/>
    </source>
</evidence>
<keyword evidence="11 15" id="KW-0547">Nucleotide-binding</keyword>
<dbReference type="NCBIfam" id="TIGR01203">
    <property type="entry name" value="HGPRTase"/>
    <property type="match status" value="1"/>
</dbReference>
<comment type="catalytic activity">
    <reaction evidence="13">
        <text>GMP + diphosphate = guanine + 5-phospho-alpha-D-ribose 1-diphosphate</text>
        <dbReference type="Rhea" id="RHEA:25424"/>
        <dbReference type="ChEBI" id="CHEBI:16235"/>
        <dbReference type="ChEBI" id="CHEBI:33019"/>
        <dbReference type="ChEBI" id="CHEBI:58017"/>
        <dbReference type="ChEBI" id="CHEBI:58115"/>
        <dbReference type="EC" id="2.4.2.8"/>
    </reaction>
    <physiologicalReaction direction="right-to-left" evidence="13">
        <dbReference type="Rhea" id="RHEA:25426"/>
    </physiologicalReaction>
</comment>
<dbReference type="GO" id="GO:0032263">
    <property type="term" value="P:GMP salvage"/>
    <property type="evidence" value="ECO:0007669"/>
    <property type="project" value="TreeGrafter"/>
</dbReference>
<dbReference type="EC" id="2.4.2.8" evidence="5 15"/>
<organism evidence="17 18">
    <name type="scientific">Lunatimonas lonarensis</name>
    <dbReference type="NCBI Taxonomy" id="1232681"/>
    <lineage>
        <taxon>Bacteria</taxon>
        <taxon>Pseudomonadati</taxon>
        <taxon>Bacteroidota</taxon>
        <taxon>Cytophagia</taxon>
        <taxon>Cytophagales</taxon>
        <taxon>Cyclobacteriaceae</taxon>
    </lineage>
</organism>
<accession>R7ZUJ8</accession>
<dbReference type="EMBL" id="AQHR01000049">
    <property type="protein sequence ID" value="EON77757.1"/>
    <property type="molecule type" value="Genomic_DNA"/>
</dbReference>
<dbReference type="InterPro" id="IPR000836">
    <property type="entry name" value="PRTase_dom"/>
</dbReference>
<proteinExistence type="inferred from homology"/>
<dbReference type="Proteomes" id="UP000013909">
    <property type="component" value="Unassembled WGS sequence"/>
</dbReference>
<evidence type="ECO:0000256" key="12">
    <source>
        <dbReference type="ARBA" id="ARBA00022842"/>
    </source>
</evidence>
<evidence type="ECO:0000313" key="18">
    <source>
        <dbReference type="Proteomes" id="UP000013909"/>
    </source>
</evidence>
<comment type="subcellular location">
    <subcellularLocation>
        <location evidence="2 15">Cytoplasm</location>
    </subcellularLocation>
</comment>
<evidence type="ECO:0000256" key="10">
    <source>
        <dbReference type="ARBA" id="ARBA00022726"/>
    </source>
</evidence>
<dbReference type="GO" id="GO:0004422">
    <property type="term" value="F:hypoxanthine phosphoribosyltransferase activity"/>
    <property type="evidence" value="ECO:0007669"/>
    <property type="project" value="InterPro"/>
</dbReference>
<evidence type="ECO:0000256" key="11">
    <source>
        <dbReference type="ARBA" id="ARBA00022741"/>
    </source>
</evidence>
<dbReference type="GO" id="GO:0006166">
    <property type="term" value="P:purine ribonucleoside salvage"/>
    <property type="evidence" value="ECO:0007669"/>
    <property type="project" value="UniProtKB-KW"/>
</dbReference>
<protein>
    <recommendedName>
        <fullName evidence="5 15">Hypoxanthine phosphoribosyltransferase</fullName>
        <ecNumber evidence="5 15">2.4.2.8</ecNumber>
    </recommendedName>
</protein>
<dbReference type="CDD" id="cd06223">
    <property type="entry name" value="PRTases_typeI"/>
    <property type="match status" value="1"/>
</dbReference>
<dbReference type="GO" id="GO:0046100">
    <property type="term" value="P:hypoxanthine metabolic process"/>
    <property type="evidence" value="ECO:0007669"/>
    <property type="project" value="TreeGrafter"/>
</dbReference>
<evidence type="ECO:0000256" key="13">
    <source>
        <dbReference type="ARBA" id="ARBA00048811"/>
    </source>
</evidence>
<keyword evidence="9 15" id="KW-0479">Metal-binding</keyword>
<dbReference type="SUPFAM" id="SSF53271">
    <property type="entry name" value="PRTase-like"/>
    <property type="match status" value="1"/>
</dbReference>
<keyword evidence="10 15" id="KW-0660">Purine salvage</keyword>
<evidence type="ECO:0000256" key="2">
    <source>
        <dbReference type="ARBA" id="ARBA00004496"/>
    </source>
</evidence>
<keyword evidence="6 15" id="KW-0963">Cytoplasm</keyword>
<evidence type="ECO:0000256" key="7">
    <source>
        <dbReference type="ARBA" id="ARBA00022676"/>
    </source>
</evidence>
<keyword evidence="18" id="KW-1185">Reference proteome</keyword>
<dbReference type="InterPro" id="IPR029057">
    <property type="entry name" value="PRTase-like"/>
</dbReference>
<sequence length="177" mass="19762">MIQVLDRNFVPLISASEIQLRVDEIADKINLEYISEPPVLLGVLNGAFMFFSDLVKRLQIPVQVAFIRISSYEGLNSSGNVATEIELRDDLTGRRVIVIEDIVDTGRSMEYLVKVLESKGVKDIALVALLHKPDALQVPTVKLDHIGFSIKNKFVVGYGLDYAGFGRNLPEIYVLEE</sequence>
<evidence type="ECO:0000259" key="16">
    <source>
        <dbReference type="Pfam" id="PF00156"/>
    </source>
</evidence>
<dbReference type="OrthoDB" id="9802824at2"/>
<evidence type="ECO:0000313" key="17">
    <source>
        <dbReference type="EMBL" id="EON77757.1"/>
    </source>
</evidence>
<dbReference type="GO" id="GO:0032264">
    <property type="term" value="P:IMP salvage"/>
    <property type="evidence" value="ECO:0007669"/>
    <property type="project" value="UniProtKB-UniPathway"/>
</dbReference>
<reference evidence="17 18" key="1">
    <citation type="submission" date="2013-02" db="EMBL/GenBank/DDBJ databases">
        <title>A novel strain isolated from Lonar lake, Maharashtra, India.</title>
        <authorList>
            <person name="Singh A."/>
        </authorList>
    </citation>
    <scope>NUCLEOTIDE SEQUENCE [LARGE SCALE GENOMIC DNA]</scope>
    <source>
        <strain evidence="17 18">AK24</strain>
    </source>
</reference>
<dbReference type="InterPro" id="IPR005904">
    <property type="entry name" value="Hxn_phspho_trans"/>
</dbReference>
<name>R7ZUJ8_9BACT</name>
<gene>
    <name evidence="17" type="ORF">ADIS_1676</name>
</gene>
<evidence type="ECO:0000256" key="14">
    <source>
        <dbReference type="ARBA" id="ARBA00049402"/>
    </source>
</evidence>
<dbReference type="Pfam" id="PF00156">
    <property type="entry name" value="Pribosyltran"/>
    <property type="match status" value="1"/>
</dbReference>
<dbReference type="GO" id="GO:0052657">
    <property type="term" value="F:guanine phosphoribosyltransferase activity"/>
    <property type="evidence" value="ECO:0007669"/>
    <property type="project" value="RHEA"/>
</dbReference>
<evidence type="ECO:0000256" key="9">
    <source>
        <dbReference type="ARBA" id="ARBA00022723"/>
    </source>
</evidence>
<dbReference type="PATRIC" id="fig|1288963.3.peg.1665"/>